<evidence type="ECO:0000313" key="6">
    <source>
        <dbReference type="EMBL" id="GAD49513.1"/>
    </source>
</evidence>
<keyword evidence="3" id="KW-0804">Transcription</keyword>
<feature type="domain" description="HTH tetR-type" evidence="5">
    <location>
        <begin position="21"/>
        <end position="81"/>
    </location>
</feature>
<feature type="DNA-binding region" description="H-T-H motif" evidence="4">
    <location>
        <begin position="257"/>
        <end position="276"/>
    </location>
</feature>
<dbReference type="SUPFAM" id="SSF46689">
    <property type="entry name" value="Homeodomain-like"/>
    <property type="match status" value="2"/>
</dbReference>
<gene>
    <name evidence="6" type="ORF">NT2_05_04340</name>
</gene>
<dbReference type="PANTHER" id="PTHR30055:SF146">
    <property type="entry name" value="HTH-TYPE TRANSCRIPTIONAL DUAL REGULATOR CECR"/>
    <property type="match status" value="1"/>
</dbReference>
<organism evidence="6 7">
    <name type="scientific">Caenibius tardaugens NBRC 16725</name>
    <dbReference type="NCBI Taxonomy" id="1219035"/>
    <lineage>
        <taxon>Bacteria</taxon>
        <taxon>Pseudomonadati</taxon>
        <taxon>Pseudomonadota</taxon>
        <taxon>Alphaproteobacteria</taxon>
        <taxon>Sphingomonadales</taxon>
        <taxon>Erythrobacteraceae</taxon>
        <taxon>Caenibius</taxon>
    </lineage>
</organism>
<dbReference type="PANTHER" id="PTHR30055">
    <property type="entry name" value="HTH-TYPE TRANSCRIPTIONAL REGULATOR RUTR"/>
    <property type="match status" value="1"/>
</dbReference>
<dbReference type="Pfam" id="PF14246">
    <property type="entry name" value="TetR_C_7"/>
    <property type="match status" value="1"/>
</dbReference>
<dbReference type="Pfam" id="PF00440">
    <property type="entry name" value="TetR_N"/>
    <property type="match status" value="2"/>
</dbReference>
<dbReference type="OrthoDB" id="9796019at2"/>
<comment type="caution">
    <text evidence="6">The sequence shown here is derived from an EMBL/GenBank/DDBJ whole genome shotgun (WGS) entry which is preliminary data.</text>
</comment>
<dbReference type="InterPro" id="IPR009057">
    <property type="entry name" value="Homeodomain-like_sf"/>
</dbReference>
<feature type="domain" description="HTH tetR-type" evidence="5">
    <location>
        <begin position="234"/>
        <end position="294"/>
    </location>
</feature>
<keyword evidence="2 4" id="KW-0238">DNA-binding</keyword>
<dbReference type="PROSITE" id="PS01081">
    <property type="entry name" value="HTH_TETR_1"/>
    <property type="match status" value="1"/>
</dbReference>
<evidence type="ECO:0000256" key="1">
    <source>
        <dbReference type="ARBA" id="ARBA00023015"/>
    </source>
</evidence>
<dbReference type="EMBL" id="BASZ01000005">
    <property type="protein sequence ID" value="GAD49513.1"/>
    <property type="molecule type" value="Genomic_DNA"/>
</dbReference>
<feature type="DNA-binding region" description="H-T-H motif" evidence="4">
    <location>
        <begin position="44"/>
        <end position="63"/>
    </location>
</feature>
<evidence type="ECO:0000259" key="5">
    <source>
        <dbReference type="PROSITE" id="PS50977"/>
    </source>
</evidence>
<dbReference type="Gene3D" id="1.10.357.10">
    <property type="entry name" value="Tetracycline Repressor, domain 2"/>
    <property type="match status" value="2"/>
</dbReference>
<evidence type="ECO:0000313" key="7">
    <source>
        <dbReference type="Proteomes" id="UP000016568"/>
    </source>
</evidence>
<evidence type="ECO:0000256" key="4">
    <source>
        <dbReference type="PROSITE-ProRule" id="PRU00335"/>
    </source>
</evidence>
<proteinExistence type="predicted"/>
<dbReference type="AlphaFoldDB" id="U3A431"/>
<dbReference type="SUPFAM" id="SSF48498">
    <property type="entry name" value="Tetracyclin repressor-like, C-terminal domain"/>
    <property type="match status" value="1"/>
</dbReference>
<dbReference type="InterPro" id="IPR001647">
    <property type="entry name" value="HTH_TetR"/>
</dbReference>
<dbReference type="InterPro" id="IPR036271">
    <property type="entry name" value="Tet_transcr_reg_TetR-rel_C_sf"/>
</dbReference>
<protein>
    <submittedName>
        <fullName evidence="6">Putative TetR family transcriptional regulator</fullName>
    </submittedName>
</protein>
<dbReference type="KEGG" id="ntd:EGO55_13430"/>
<dbReference type="InterPro" id="IPR039536">
    <property type="entry name" value="TetR_C_Proteobacteria"/>
</dbReference>
<dbReference type="PRINTS" id="PR00455">
    <property type="entry name" value="HTHTETR"/>
</dbReference>
<dbReference type="InterPro" id="IPR050109">
    <property type="entry name" value="HTH-type_TetR-like_transc_reg"/>
</dbReference>
<dbReference type="GO" id="GO:0000976">
    <property type="term" value="F:transcription cis-regulatory region binding"/>
    <property type="evidence" value="ECO:0007669"/>
    <property type="project" value="TreeGrafter"/>
</dbReference>
<keyword evidence="7" id="KW-1185">Reference proteome</keyword>
<keyword evidence="1" id="KW-0805">Transcription regulation</keyword>
<evidence type="ECO:0000256" key="2">
    <source>
        <dbReference type="ARBA" id="ARBA00023125"/>
    </source>
</evidence>
<dbReference type="FunFam" id="1.10.10.60:FF:000141">
    <property type="entry name" value="TetR family transcriptional regulator"/>
    <property type="match status" value="1"/>
</dbReference>
<dbReference type="RefSeq" id="WP_021690419.1">
    <property type="nucleotide sequence ID" value="NZ_BASZ01000005.1"/>
</dbReference>
<sequence>MEGTVVSQEAISPEAQAQPLSARVRHLLKVARAEFVAAGFDAVSIDSIARASGVSKETIYRYYPDKKALFRAAIEEMGVEFSARATALSRAQDAPDKALVSHALAILDSAVDGGLLNAAWVAISIARIMPDFTEELQNLQSARLEPLRNLLQAIADAQGIGTSVPLDFAVDFGSLSSESPSLLMGFVKPDPARREVIAHRVAGMFGQGILHFRDCGSAQVMPVHVPSSGGDAPAAHIRNLLDVAAHHFLENGYQGASLDVIGAEAAVGRGTLYRHFGNKAGLFSATMRDLARSAAHVSPPLLPAGQPAQAALTAFLDASLQALGNARSIALHRTVIAEMRRDPELARDVYAIIRAPWLHALTEWLDSLAAADLIQLHDHAWYARQMLVLSLKGNRIIAAGKPMDRAEIEEAAHHAAAIALHGFAAAL</sequence>
<dbReference type="eggNOG" id="COG1309">
    <property type="taxonomic scope" value="Bacteria"/>
</dbReference>
<reference evidence="6 7" key="1">
    <citation type="submission" date="2013-09" db="EMBL/GenBank/DDBJ databases">
        <title>Whole genome shotgun sequence of Novosphingobium tardaugens NBRC 16725.</title>
        <authorList>
            <person name="Isaki S."/>
            <person name="Hosoyama A."/>
            <person name="Tsuchikane K."/>
            <person name="Katsumata H."/>
            <person name="Ando Y."/>
            <person name="Yamazaki S."/>
            <person name="Fujita N."/>
        </authorList>
    </citation>
    <scope>NUCLEOTIDE SEQUENCE [LARGE SCALE GENOMIC DNA]</scope>
    <source>
        <strain evidence="6 7">NBRC 16725</strain>
    </source>
</reference>
<dbReference type="InterPro" id="IPR023772">
    <property type="entry name" value="DNA-bd_HTH_TetR-type_CS"/>
</dbReference>
<dbReference type="GO" id="GO:0003700">
    <property type="term" value="F:DNA-binding transcription factor activity"/>
    <property type="evidence" value="ECO:0007669"/>
    <property type="project" value="TreeGrafter"/>
</dbReference>
<name>U3A431_9SPHN</name>
<accession>U3A431</accession>
<dbReference type="PROSITE" id="PS50977">
    <property type="entry name" value="HTH_TETR_2"/>
    <property type="match status" value="2"/>
</dbReference>
<evidence type="ECO:0000256" key="3">
    <source>
        <dbReference type="ARBA" id="ARBA00023163"/>
    </source>
</evidence>
<dbReference type="Proteomes" id="UP000016568">
    <property type="component" value="Unassembled WGS sequence"/>
</dbReference>